<reference evidence="1 2" key="1">
    <citation type="submission" date="2018-02" db="EMBL/GenBank/DDBJ databases">
        <title>Draft genome of wild Prunus yedoensis var. nudiflora.</title>
        <authorList>
            <person name="Baek S."/>
            <person name="Kim J.-H."/>
            <person name="Choi K."/>
            <person name="Kim G.-B."/>
            <person name="Cho A."/>
            <person name="Jang H."/>
            <person name="Shin C.-H."/>
            <person name="Yu H.-J."/>
            <person name="Mun J.-H."/>
        </authorList>
    </citation>
    <scope>NUCLEOTIDE SEQUENCE [LARGE SCALE GENOMIC DNA]</scope>
    <source>
        <strain evidence="2">cv. Jeju island</strain>
        <tissue evidence="1">Leaf</tissue>
    </source>
</reference>
<dbReference type="GO" id="GO:0004519">
    <property type="term" value="F:endonuclease activity"/>
    <property type="evidence" value="ECO:0007669"/>
    <property type="project" value="UniProtKB-KW"/>
</dbReference>
<dbReference type="OrthoDB" id="1732264at2759"/>
<accession>A0A314YRA8</accession>
<dbReference type="PANTHER" id="PTHR48466">
    <property type="entry name" value="OS10G0509000 PROTEIN-RELATED"/>
    <property type="match status" value="1"/>
</dbReference>
<dbReference type="PANTHER" id="PTHR48466:SF2">
    <property type="entry name" value="OS10G0509000 PROTEIN"/>
    <property type="match status" value="1"/>
</dbReference>
<dbReference type="GO" id="GO:0030983">
    <property type="term" value="F:mismatched DNA binding"/>
    <property type="evidence" value="ECO:0007669"/>
    <property type="project" value="InterPro"/>
</dbReference>
<evidence type="ECO:0000313" key="2">
    <source>
        <dbReference type="Proteomes" id="UP000250321"/>
    </source>
</evidence>
<sequence length="393" mass="42782">MLSFAPIGVGNPIVSLFPTPLATLTLTKFSNRANFLKRSSISSANYQSHKISQAHYDSLRVLEWDKLCDSVASFARTSLGREATKAQLWYLNQTYEESLRLLDETNAAVEMLKHGACSLDFSGLNVVLVQSAIQHARRSSPLDGNEALAVAALLQCAEVLQSNLKVAIKEDADWYTRFMPLSPVIMGFVINRSLVKQIQQVIEEDGSVKDSASPTLKRLRNQVRTLEESLIRDDSETPSLEVSNVDGRWCIKSSASELTSFKGLLLPSSSGIGTIVEPLSAIPLNDELQRTRALVSEAEAEVLLTLTEKMQMDLDNIEQLSNSIIQLDVVNARATYGLAFGGTCPNLFLPGGLGSFTSDTTYQGTNIHNNPIPQRMNGVVSAEGLSSSTTSPA</sequence>
<comment type="caution">
    <text evidence="1">The sequence shown here is derived from an EMBL/GenBank/DDBJ whole genome shotgun (WGS) entry which is preliminary data.</text>
</comment>
<dbReference type="InterPro" id="IPR045076">
    <property type="entry name" value="MutS"/>
</dbReference>
<keyword evidence="1" id="KW-0378">Hydrolase</keyword>
<dbReference type="InterPro" id="IPR036187">
    <property type="entry name" value="DNA_mismatch_repair_MutS_sf"/>
</dbReference>
<keyword evidence="1" id="KW-0540">Nuclease</keyword>
<gene>
    <name evidence="1" type="ORF">Pyn_34710</name>
</gene>
<proteinExistence type="predicted"/>
<protein>
    <submittedName>
        <fullName evidence="1">Endonuclease MutS2 isoform X1</fullName>
    </submittedName>
</protein>
<keyword evidence="1" id="KW-0255">Endonuclease</keyword>
<keyword evidence="2" id="KW-1185">Reference proteome</keyword>
<dbReference type="EMBL" id="PJQY01000656">
    <property type="protein sequence ID" value="PQQ08980.1"/>
    <property type="molecule type" value="Genomic_DNA"/>
</dbReference>
<dbReference type="Proteomes" id="UP000250321">
    <property type="component" value="Unassembled WGS sequence"/>
</dbReference>
<dbReference type="GO" id="GO:0005524">
    <property type="term" value="F:ATP binding"/>
    <property type="evidence" value="ECO:0007669"/>
    <property type="project" value="InterPro"/>
</dbReference>
<dbReference type="STRING" id="2094558.A0A314YRA8"/>
<dbReference type="GO" id="GO:0006298">
    <property type="term" value="P:mismatch repair"/>
    <property type="evidence" value="ECO:0007669"/>
    <property type="project" value="InterPro"/>
</dbReference>
<dbReference type="GO" id="GO:0140664">
    <property type="term" value="F:ATP-dependent DNA damage sensor activity"/>
    <property type="evidence" value="ECO:0007669"/>
    <property type="project" value="InterPro"/>
</dbReference>
<name>A0A314YRA8_PRUYE</name>
<evidence type="ECO:0000313" key="1">
    <source>
        <dbReference type="EMBL" id="PQQ08980.1"/>
    </source>
</evidence>
<dbReference type="SUPFAM" id="SSF48334">
    <property type="entry name" value="DNA repair protein MutS, domain III"/>
    <property type="match status" value="1"/>
</dbReference>
<dbReference type="AlphaFoldDB" id="A0A314YRA8"/>
<organism evidence="1 2">
    <name type="scientific">Prunus yedoensis var. nudiflora</name>
    <dbReference type="NCBI Taxonomy" id="2094558"/>
    <lineage>
        <taxon>Eukaryota</taxon>
        <taxon>Viridiplantae</taxon>
        <taxon>Streptophyta</taxon>
        <taxon>Embryophyta</taxon>
        <taxon>Tracheophyta</taxon>
        <taxon>Spermatophyta</taxon>
        <taxon>Magnoliopsida</taxon>
        <taxon>eudicotyledons</taxon>
        <taxon>Gunneridae</taxon>
        <taxon>Pentapetalae</taxon>
        <taxon>rosids</taxon>
        <taxon>fabids</taxon>
        <taxon>Rosales</taxon>
        <taxon>Rosaceae</taxon>
        <taxon>Amygdaloideae</taxon>
        <taxon>Amygdaleae</taxon>
        <taxon>Prunus</taxon>
    </lineage>
</organism>